<evidence type="ECO:0000313" key="3">
    <source>
        <dbReference type="Proteomes" id="UP000030653"/>
    </source>
</evidence>
<dbReference type="HOGENOM" id="CLU_2359682_0_0_1"/>
<dbReference type="AlphaFoldDB" id="M5G0H0"/>
<protein>
    <submittedName>
        <fullName evidence="2">Uncharacterized protein</fullName>
    </submittedName>
</protein>
<feature type="region of interest" description="Disordered" evidence="1">
    <location>
        <begin position="29"/>
        <end position="50"/>
    </location>
</feature>
<dbReference type="RefSeq" id="XP_040630635.1">
    <property type="nucleotide sequence ID" value="XM_040772290.1"/>
</dbReference>
<dbReference type="Proteomes" id="UP000030653">
    <property type="component" value="Unassembled WGS sequence"/>
</dbReference>
<proteinExistence type="predicted"/>
<name>M5G0H0_DACPD</name>
<keyword evidence="3" id="KW-1185">Reference proteome</keyword>
<reference evidence="2 3" key="1">
    <citation type="journal article" date="2012" name="Science">
        <title>The Paleozoic origin of enzymatic lignin decomposition reconstructed from 31 fungal genomes.</title>
        <authorList>
            <person name="Floudas D."/>
            <person name="Binder M."/>
            <person name="Riley R."/>
            <person name="Barry K."/>
            <person name="Blanchette R.A."/>
            <person name="Henrissat B."/>
            <person name="Martinez A.T."/>
            <person name="Otillar R."/>
            <person name="Spatafora J.W."/>
            <person name="Yadav J.S."/>
            <person name="Aerts A."/>
            <person name="Benoit I."/>
            <person name="Boyd A."/>
            <person name="Carlson A."/>
            <person name="Copeland A."/>
            <person name="Coutinho P.M."/>
            <person name="de Vries R.P."/>
            <person name="Ferreira P."/>
            <person name="Findley K."/>
            <person name="Foster B."/>
            <person name="Gaskell J."/>
            <person name="Glotzer D."/>
            <person name="Gorecki P."/>
            <person name="Heitman J."/>
            <person name="Hesse C."/>
            <person name="Hori C."/>
            <person name="Igarashi K."/>
            <person name="Jurgens J.A."/>
            <person name="Kallen N."/>
            <person name="Kersten P."/>
            <person name="Kohler A."/>
            <person name="Kuees U."/>
            <person name="Kumar T.K.A."/>
            <person name="Kuo A."/>
            <person name="LaButti K."/>
            <person name="Larrondo L.F."/>
            <person name="Lindquist E."/>
            <person name="Ling A."/>
            <person name="Lombard V."/>
            <person name="Lucas S."/>
            <person name="Lundell T."/>
            <person name="Martin R."/>
            <person name="McLaughlin D.J."/>
            <person name="Morgenstern I."/>
            <person name="Morin E."/>
            <person name="Murat C."/>
            <person name="Nagy L.G."/>
            <person name="Nolan M."/>
            <person name="Ohm R.A."/>
            <person name="Patyshakuliyeva A."/>
            <person name="Rokas A."/>
            <person name="Ruiz-Duenas F.J."/>
            <person name="Sabat G."/>
            <person name="Salamov A."/>
            <person name="Samejima M."/>
            <person name="Schmutz J."/>
            <person name="Slot J.C."/>
            <person name="St John F."/>
            <person name="Stenlid J."/>
            <person name="Sun H."/>
            <person name="Sun S."/>
            <person name="Syed K."/>
            <person name="Tsang A."/>
            <person name="Wiebenga A."/>
            <person name="Young D."/>
            <person name="Pisabarro A."/>
            <person name="Eastwood D.C."/>
            <person name="Martin F."/>
            <person name="Cullen D."/>
            <person name="Grigoriev I.V."/>
            <person name="Hibbett D.S."/>
        </authorList>
    </citation>
    <scope>NUCLEOTIDE SEQUENCE [LARGE SCALE GENOMIC DNA]</scope>
    <source>
        <strain evidence="2 3">DJM-731 SS1</strain>
    </source>
</reference>
<sequence length="96" mass="10613">MALLYAEHEQHPPRDVISMKGSLGEVVGRNVSPTEIPTPHTLTKDAEADSVEEREIMVKRNRNISMSGYEGDTEGISKPAWRQPSRGEATTPGRQV</sequence>
<dbReference type="EMBL" id="JH795859">
    <property type="protein sequence ID" value="EJU03741.1"/>
    <property type="molecule type" value="Genomic_DNA"/>
</dbReference>
<gene>
    <name evidence="2" type="ORF">DACRYDRAFT_21210</name>
</gene>
<feature type="region of interest" description="Disordered" evidence="1">
    <location>
        <begin position="62"/>
        <end position="96"/>
    </location>
</feature>
<accession>M5G0H0</accession>
<evidence type="ECO:0000256" key="1">
    <source>
        <dbReference type="SAM" id="MobiDB-lite"/>
    </source>
</evidence>
<organism evidence="2 3">
    <name type="scientific">Dacryopinax primogenitus (strain DJM 731)</name>
    <name type="common">Brown rot fungus</name>
    <dbReference type="NCBI Taxonomy" id="1858805"/>
    <lineage>
        <taxon>Eukaryota</taxon>
        <taxon>Fungi</taxon>
        <taxon>Dikarya</taxon>
        <taxon>Basidiomycota</taxon>
        <taxon>Agaricomycotina</taxon>
        <taxon>Dacrymycetes</taxon>
        <taxon>Dacrymycetales</taxon>
        <taxon>Dacrymycetaceae</taxon>
        <taxon>Dacryopinax</taxon>
    </lineage>
</organism>
<evidence type="ECO:0000313" key="2">
    <source>
        <dbReference type="EMBL" id="EJU03741.1"/>
    </source>
</evidence>
<dbReference type="GeneID" id="63687352"/>